<dbReference type="GO" id="GO:0016758">
    <property type="term" value="F:hexosyltransferase activity"/>
    <property type="evidence" value="ECO:0007669"/>
    <property type="project" value="TreeGrafter"/>
</dbReference>
<dbReference type="InterPro" id="IPR050194">
    <property type="entry name" value="Glycosyltransferase_grp1"/>
</dbReference>
<dbReference type="Pfam" id="PF13439">
    <property type="entry name" value="Glyco_transf_4"/>
    <property type="match status" value="1"/>
</dbReference>
<organism evidence="3">
    <name type="scientific">freshwater metagenome</name>
    <dbReference type="NCBI Taxonomy" id="449393"/>
    <lineage>
        <taxon>unclassified sequences</taxon>
        <taxon>metagenomes</taxon>
        <taxon>ecological metagenomes</taxon>
    </lineage>
</organism>
<dbReference type="AlphaFoldDB" id="A0A6J6XV57"/>
<accession>A0A6J6XV57</accession>
<dbReference type="InterPro" id="IPR001296">
    <property type="entry name" value="Glyco_trans_1"/>
</dbReference>
<dbReference type="PANTHER" id="PTHR45947">
    <property type="entry name" value="SULFOQUINOVOSYL TRANSFERASE SQD2"/>
    <property type="match status" value="1"/>
</dbReference>
<protein>
    <submittedName>
        <fullName evidence="3">Unannotated protein</fullName>
    </submittedName>
</protein>
<feature type="domain" description="Glycosyltransferase subfamily 4-like N-terminal" evidence="2">
    <location>
        <begin position="69"/>
        <end position="170"/>
    </location>
</feature>
<dbReference type="SUPFAM" id="SSF53756">
    <property type="entry name" value="UDP-Glycosyltransferase/glycogen phosphorylase"/>
    <property type="match status" value="1"/>
</dbReference>
<dbReference type="PANTHER" id="PTHR45947:SF3">
    <property type="entry name" value="SULFOQUINOVOSYL TRANSFERASE SQD2"/>
    <property type="match status" value="1"/>
</dbReference>
<evidence type="ECO:0000259" key="2">
    <source>
        <dbReference type="Pfam" id="PF13439"/>
    </source>
</evidence>
<gene>
    <name evidence="3" type="ORF">UFOPK2992_01027</name>
</gene>
<reference evidence="3" key="1">
    <citation type="submission" date="2020-05" db="EMBL/GenBank/DDBJ databases">
        <authorList>
            <person name="Chiriac C."/>
            <person name="Salcher M."/>
            <person name="Ghai R."/>
            <person name="Kavagutti S V."/>
        </authorList>
    </citation>
    <scope>NUCLEOTIDE SEQUENCE</scope>
</reference>
<dbReference type="Gene3D" id="3.40.50.2000">
    <property type="entry name" value="Glycogen Phosphorylase B"/>
    <property type="match status" value="2"/>
</dbReference>
<name>A0A6J6XV57_9ZZZZ</name>
<feature type="domain" description="Glycosyl transferase family 1" evidence="1">
    <location>
        <begin position="190"/>
        <end position="336"/>
    </location>
</feature>
<dbReference type="InterPro" id="IPR028098">
    <property type="entry name" value="Glyco_trans_4-like_N"/>
</dbReference>
<sequence>MRALLLSPELFLAEGGIARIMRLYLKALSTIIGSTGRIDSIVLNDNPGYDQRLARYTSEPLGEHIGCARRKVRFMAATFRLARSADILICGHLHHLALAWVAKIFNPRIKYYLVAHGIEVWRPYTWLEQRALLGAQRIFCVSEYTRRQLLRFHPALAPTRLVVVPNTLDPYLVPNRAAAMPATPLIGPRILTVSRLLSTDTYKGVDTLIEAMPLVLRTLPLARLRIVGTGDDLPRLQKIVQQLGLANAVHFTGAITDEALQMEYANCELFALPSRKEGFGLVFLEAMTYGKPCLGARAGGVAEVIHDSVGQLVAYGDIPNLAAGVIDLIRHPRDPVAIRNHVDTFAFPIFTQRLAAALA</sequence>
<proteinExistence type="predicted"/>
<dbReference type="CDD" id="cd03801">
    <property type="entry name" value="GT4_PimA-like"/>
    <property type="match status" value="1"/>
</dbReference>
<dbReference type="EMBL" id="CAFAAI010000171">
    <property type="protein sequence ID" value="CAB4801100.1"/>
    <property type="molecule type" value="Genomic_DNA"/>
</dbReference>
<dbReference type="Pfam" id="PF00534">
    <property type="entry name" value="Glycos_transf_1"/>
    <property type="match status" value="1"/>
</dbReference>
<evidence type="ECO:0000313" key="3">
    <source>
        <dbReference type="EMBL" id="CAB4801100.1"/>
    </source>
</evidence>
<evidence type="ECO:0000259" key="1">
    <source>
        <dbReference type="Pfam" id="PF00534"/>
    </source>
</evidence>